<evidence type="ECO:0000313" key="2">
    <source>
        <dbReference type="EMBL" id="OJA16859.1"/>
    </source>
</evidence>
<accession>A0A1J8QA56</accession>
<dbReference type="Proteomes" id="UP000183567">
    <property type="component" value="Unassembled WGS sequence"/>
</dbReference>
<evidence type="ECO:0000256" key="1">
    <source>
        <dbReference type="SAM" id="MobiDB-lite"/>
    </source>
</evidence>
<dbReference type="AlphaFoldDB" id="A0A1J8QA56"/>
<protein>
    <submittedName>
        <fullName evidence="2">Uncharacterized protein</fullName>
    </submittedName>
</protein>
<evidence type="ECO:0000313" key="3">
    <source>
        <dbReference type="Proteomes" id="UP000183567"/>
    </source>
</evidence>
<keyword evidence="3" id="KW-1185">Reference proteome</keyword>
<dbReference type="Pfam" id="PF18759">
    <property type="entry name" value="Plavaka"/>
    <property type="match status" value="1"/>
</dbReference>
<reference evidence="2 3" key="1">
    <citation type="submission" date="2016-03" db="EMBL/GenBank/DDBJ databases">
        <title>Comparative genomics of the ectomycorrhizal sister species Rhizopogon vinicolor and Rhizopogon vesiculosus (Basidiomycota: Boletales) reveals a divergence of the mating type B locus.</title>
        <authorList>
            <person name="Mujic A.B."/>
            <person name="Kuo A."/>
            <person name="Tritt A."/>
            <person name="Lipzen A."/>
            <person name="Chen C."/>
            <person name="Johnson J."/>
            <person name="Sharma A."/>
            <person name="Barry K."/>
            <person name="Grigoriev I.V."/>
            <person name="Spatafora J.W."/>
        </authorList>
    </citation>
    <scope>NUCLEOTIDE SEQUENCE [LARGE SCALE GENOMIC DNA]</scope>
    <source>
        <strain evidence="2 3">AM-OR11-056</strain>
    </source>
</reference>
<dbReference type="OrthoDB" id="2687259at2759"/>
<name>A0A1J8QA56_9AGAM</name>
<comment type="caution">
    <text evidence="2">The sequence shown here is derived from an EMBL/GenBank/DDBJ whole genome shotgun (WGS) entry which is preliminary data.</text>
</comment>
<dbReference type="STRING" id="180088.A0A1J8QA56"/>
<sequence>MMDPNPPENHTQADTSTVCQFFSSTPPTHDPEEAMMLQDISTIPAVAPAEMDSSAMPHDVAFHPYPTQSSFKLGHWYWNGSVQKSHQDFKELVDIIGHQDFDPDDVWSMPWDRINLKLGASIRDEEGGEWEWEDEDAGWRKTQTTIEVPFSRTTAQPGARPYITADLYHRPLISVIREKLSDAQDNELFHYEPYQLQWSAPHLPHEVNIQGELYTSPAFMDAHRELQESPREAGCDLPHVVAALMFWLDAMHLTTFGNAKLWPVYMYFGNELKYRHSSGFIQRFAGTYTKGKGVGRECTTHCQHELFQAQWKVLLDDEFLEVYEHGIVILCCDGIKRRFYPRIFTYSADYPEKVLVATIWQLGGCPCPQCLIPTAHLHNLGMSHDRQQHSMLARSDASRSQLVAMACNLIYEKNYGVDSAAVESLLKPNSWVPTSNTLSDGLGAFGFNLFATLVVDLLHKFELGMWHMLLIHLLRILFALNKELIHKLDRRFRLVPLFGPATIRRFSANTSEMSNMAACNFEDLLQCSLPVFKGFLPNQYNKIVMDLLFIMAHWHGLAKLRMHSDLTLEILDRQTTELGEQFHQFKVNVCTAYSTQELDHEVNARSRRQAKEAAKQAETGRANGSGKGAVARKPKDTPLLRQPRRKKSFNFQTYKFHALGDYVASIRHLGTTDSCSTEPLTQIELRQTRLRRIKQRLQNRVSYAESNETARNPQLHHHIGQSEKAYDELGHYLHSHARDPAMKDFLPWLKDHILDCLDRLDSGTRTSGSSEKSAQPDQEHSSILFKSNRIYHHNLIRFNYTTYDIRRAQDVINPKTPHCNIMLLQGHVYSDRLGVLESYRLSPHSVTQSTTLTEDNHLESETIHMDITYWQHPADGEEGEDQEGEDHVGVEELIPFEQRRNGSTETLIEELDEMYTGHAFDYEN</sequence>
<proteinExistence type="predicted"/>
<feature type="region of interest" description="Disordered" evidence="1">
    <location>
        <begin position="610"/>
        <end position="644"/>
    </location>
</feature>
<dbReference type="EMBL" id="LVVM01002316">
    <property type="protein sequence ID" value="OJA16859.1"/>
    <property type="molecule type" value="Genomic_DNA"/>
</dbReference>
<dbReference type="InterPro" id="IPR041078">
    <property type="entry name" value="Plavaka"/>
</dbReference>
<organism evidence="2 3">
    <name type="scientific">Rhizopogon vesiculosus</name>
    <dbReference type="NCBI Taxonomy" id="180088"/>
    <lineage>
        <taxon>Eukaryota</taxon>
        <taxon>Fungi</taxon>
        <taxon>Dikarya</taxon>
        <taxon>Basidiomycota</taxon>
        <taxon>Agaricomycotina</taxon>
        <taxon>Agaricomycetes</taxon>
        <taxon>Agaricomycetidae</taxon>
        <taxon>Boletales</taxon>
        <taxon>Suillineae</taxon>
        <taxon>Rhizopogonaceae</taxon>
        <taxon>Rhizopogon</taxon>
    </lineage>
</organism>
<gene>
    <name evidence="2" type="ORF">AZE42_09971</name>
</gene>